<evidence type="ECO:0008006" key="3">
    <source>
        <dbReference type="Google" id="ProtNLM"/>
    </source>
</evidence>
<accession>L7F3E5</accession>
<protein>
    <recommendedName>
        <fullName evidence="3">Type IV secretion system coupling protein TraD DNA-binding domain-containing protein</fullName>
    </recommendedName>
</protein>
<reference evidence="1 2" key="1">
    <citation type="journal article" date="2011" name="Plasmid">
        <title>Streptomyces turgidiscabies Car8 contains a modular pathogenicity island that shares virulence genes with other actinobacterial plant pathogens.</title>
        <authorList>
            <person name="Huguet-Tapia J.C."/>
            <person name="Badger J.H."/>
            <person name="Loria R."/>
            <person name="Pettis G.S."/>
        </authorList>
    </citation>
    <scope>NUCLEOTIDE SEQUENCE [LARGE SCALE GENOMIC DNA]</scope>
    <source>
        <strain evidence="1 2">Car8</strain>
    </source>
</reference>
<dbReference type="PANTHER" id="PTHR30121:SF11">
    <property type="entry name" value="AAA+ ATPASE DOMAIN-CONTAINING PROTEIN"/>
    <property type="match status" value="1"/>
</dbReference>
<dbReference type="Gene3D" id="3.40.50.300">
    <property type="entry name" value="P-loop containing nucleotide triphosphate hydrolases"/>
    <property type="match status" value="2"/>
</dbReference>
<dbReference type="STRING" id="85558.T45_08218"/>
<dbReference type="PATRIC" id="fig|698760.3.peg.4872"/>
<dbReference type="EMBL" id="AEJB01000361">
    <property type="protein sequence ID" value="ELP65857.1"/>
    <property type="molecule type" value="Genomic_DNA"/>
</dbReference>
<gene>
    <name evidence="1" type="ORF">STRTUCAR8_01331</name>
</gene>
<evidence type="ECO:0000313" key="2">
    <source>
        <dbReference type="Proteomes" id="UP000010931"/>
    </source>
</evidence>
<dbReference type="SUPFAM" id="SSF52540">
    <property type="entry name" value="P-loop containing nucleoside triphosphate hydrolases"/>
    <property type="match status" value="1"/>
</dbReference>
<sequence>MQRVGEPFGRNTIAFEVLATHTGIHYLLSFPPNMADIVRGHLTGVIPGIRVEEVAQQPRRWNYAIELARHDVVVEDEKGVIKEVNPDPKLIPVLLRSLTDLHENEAVIVQFVMTPIGNVIDPKEDSAFWVVGRLAASGHDVRAKSLIRRTLTAYSGLQVFQARKLRAEWTTRVNHRSAPTIRWPGQLKAHTLAVVCALPIGSPQVPGLSLGQSRRLAAGRDMPRNGIRVGVSNYPGDARDLTMTVDALTRHMHVVGATRSGKTTVLEHLFLQAAQNGSGGVFIDPHGDAANNIVDRIPQHRLNDVVWFNPADSSRSISLNVLAGDPHMVMEQVLAVFDKLYDLHRLPQTADVLRSSVLTLAQAGMTLMDIPMLLGVDAASNNFREGLTRRETDPAQKRFWQWYNGQSQARQLDVTAPVLRRLRAFEVRPNLRACLGQAGSGLDLESIIRQRKILIVSLSKGQLGDETSRLFGSLLVTKLWQAIQGRSAIPVQERSPFPVFIDEFQNYINIPTNFADALSESSKYGVGFVLAHQYMTQLSPNIRESIMPNTRSKIVFGCSANDALVIARELACELTAADFQTLDKYEVVVKMDGGPAATAQTFPPTPALGTRQVAIEKSHSRYGRSIKEVLSDQESRQGQAVTPAAPEVAW</sequence>
<dbReference type="Proteomes" id="UP000010931">
    <property type="component" value="Unassembled WGS sequence"/>
</dbReference>
<dbReference type="InterPro" id="IPR051162">
    <property type="entry name" value="T4SS_component"/>
</dbReference>
<dbReference type="PANTHER" id="PTHR30121">
    <property type="entry name" value="UNCHARACTERIZED PROTEIN YJGR-RELATED"/>
    <property type="match status" value="1"/>
</dbReference>
<evidence type="ECO:0000313" key="1">
    <source>
        <dbReference type="EMBL" id="ELP65857.1"/>
    </source>
</evidence>
<name>L7F3E5_STRT8</name>
<organism evidence="1 2">
    <name type="scientific">Streptomyces turgidiscabies (strain Car8)</name>
    <dbReference type="NCBI Taxonomy" id="698760"/>
    <lineage>
        <taxon>Bacteria</taxon>
        <taxon>Bacillati</taxon>
        <taxon>Actinomycetota</taxon>
        <taxon>Actinomycetes</taxon>
        <taxon>Kitasatosporales</taxon>
        <taxon>Streptomycetaceae</taxon>
        <taxon>Streptomyces</taxon>
    </lineage>
</organism>
<dbReference type="AlphaFoldDB" id="L7F3E5"/>
<dbReference type="InterPro" id="IPR027417">
    <property type="entry name" value="P-loop_NTPase"/>
</dbReference>
<proteinExistence type="predicted"/>
<dbReference type="CDD" id="cd01127">
    <property type="entry name" value="TrwB_TraG_TraD_VirD4"/>
    <property type="match status" value="1"/>
</dbReference>
<comment type="caution">
    <text evidence="1">The sequence shown here is derived from an EMBL/GenBank/DDBJ whole genome shotgun (WGS) entry which is preliminary data.</text>
</comment>
<keyword evidence="2" id="KW-1185">Reference proteome</keyword>